<dbReference type="InterPro" id="IPR016032">
    <property type="entry name" value="Sig_transdc_resp-reg_C-effctor"/>
</dbReference>
<name>A0A7X5QIN4_9GAMM</name>
<reference evidence="5 6" key="1">
    <citation type="submission" date="2018-02" db="EMBL/GenBank/DDBJ databases">
        <authorList>
            <person name="Machado R.A."/>
        </authorList>
    </citation>
    <scope>NUCLEOTIDE SEQUENCE [LARGE SCALE GENOMIC DNA]</scope>
    <source>
        <strain evidence="5 6">DSM 23271</strain>
    </source>
</reference>
<dbReference type="GO" id="GO:0003677">
    <property type="term" value="F:DNA binding"/>
    <property type="evidence" value="ECO:0007669"/>
    <property type="project" value="UniProtKB-KW"/>
</dbReference>
<keyword evidence="1" id="KW-0805">Transcription regulation</keyword>
<dbReference type="RefSeq" id="WP_036843929.1">
    <property type="nucleotide sequence ID" value="NZ_CAWPIE010000001.1"/>
</dbReference>
<dbReference type="PANTHER" id="PTHR44688">
    <property type="entry name" value="DNA-BINDING TRANSCRIPTIONAL ACTIVATOR DEVR_DOSR"/>
    <property type="match status" value="1"/>
</dbReference>
<protein>
    <submittedName>
        <fullName evidence="5">LuxR family transcriptional regulator</fullName>
    </submittedName>
</protein>
<keyword evidence="2" id="KW-0238">DNA-binding</keyword>
<dbReference type="Pfam" id="PF00196">
    <property type="entry name" value="GerE"/>
    <property type="match status" value="1"/>
</dbReference>
<organism evidence="5 6">
    <name type="scientific">Photorhabdus stackebrandtii</name>
    <dbReference type="NCBI Taxonomy" id="1123042"/>
    <lineage>
        <taxon>Bacteria</taxon>
        <taxon>Pseudomonadati</taxon>
        <taxon>Pseudomonadota</taxon>
        <taxon>Gammaproteobacteria</taxon>
        <taxon>Enterobacterales</taxon>
        <taxon>Morganellaceae</taxon>
        <taxon>Photorhabdus</taxon>
    </lineage>
</organism>
<feature type="domain" description="HTH luxR-type" evidence="4">
    <location>
        <begin position="152"/>
        <end position="217"/>
    </location>
</feature>
<dbReference type="SUPFAM" id="SSF46894">
    <property type="entry name" value="C-terminal effector domain of the bipartite response regulators"/>
    <property type="match status" value="1"/>
</dbReference>
<sequence length="223" mass="25352">MSTVLPASRENALINSCLNTIAHLVPISAAAFYLVNNELHPENYILYGISDEIHKNYLANFQQLDPLRPANYQQNEINMVGMDQQTLTKNNKYYHEFMLPNNIQDIAEIFIRQHNRIIAGISLLRDTPFTPQDFNRLSTILPLIELAARDLLPETPAILTAKEQEIINLVREGSSNKRIAQVLDISLSTVKTHLRNIFAKTKVTNRTELVSSGFITRLNLNID</sequence>
<dbReference type="PROSITE" id="PS50043">
    <property type="entry name" value="HTH_LUXR_2"/>
    <property type="match status" value="1"/>
</dbReference>
<gene>
    <name evidence="5" type="ORF">C5470_00995</name>
</gene>
<dbReference type="PANTHER" id="PTHR44688:SF16">
    <property type="entry name" value="DNA-BINDING TRANSCRIPTIONAL ACTIVATOR DEVR_DOSR"/>
    <property type="match status" value="1"/>
</dbReference>
<keyword evidence="3" id="KW-0804">Transcription</keyword>
<evidence type="ECO:0000256" key="2">
    <source>
        <dbReference type="ARBA" id="ARBA00023125"/>
    </source>
</evidence>
<dbReference type="InterPro" id="IPR036388">
    <property type="entry name" value="WH-like_DNA-bd_sf"/>
</dbReference>
<dbReference type="SMART" id="SM00421">
    <property type="entry name" value="HTH_LUXR"/>
    <property type="match status" value="1"/>
</dbReference>
<comment type="caution">
    <text evidence="5">The sequence shown here is derived from an EMBL/GenBank/DDBJ whole genome shotgun (WGS) entry which is preliminary data.</text>
</comment>
<dbReference type="Proteomes" id="UP000547931">
    <property type="component" value="Unassembled WGS sequence"/>
</dbReference>
<proteinExistence type="predicted"/>
<dbReference type="GO" id="GO:0006355">
    <property type="term" value="P:regulation of DNA-templated transcription"/>
    <property type="evidence" value="ECO:0007669"/>
    <property type="project" value="InterPro"/>
</dbReference>
<dbReference type="EMBL" id="PUJV01000001">
    <property type="protein sequence ID" value="NHB95063.1"/>
    <property type="molecule type" value="Genomic_DNA"/>
</dbReference>
<dbReference type="AlphaFoldDB" id="A0A7X5QIN4"/>
<dbReference type="Gene3D" id="1.10.10.10">
    <property type="entry name" value="Winged helix-like DNA-binding domain superfamily/Winged helix DNA-binding domain"/>
    <property type="match status" value="1"/>
</dbReference>
<evidence type="ECO:0000256" key="3">
    <source>
        <dbReference type="ARBA" id="ARBA00023163"/>
    </source>
</evidence>
<dbReference type="PRINTS" id="PR00038">
    <property type="entry name" value="HTHLUXR"/>
</dbReference>
<dbReference type="PROSITE" id="PS00622">
    <property type="entry name" value="HTH_LUXR_1"/>
    <property type="match status" value="1"/>
</dbReference>
<dbReference type="InterPro" id="IPR000792">
    <property type="entry name" value="Tscrpt_reg_LuxR_C"/>
</dbReference>
<evidence type="ECO:0000313" key="6">
    <source>
        <dbReference type="Proteomes" id="UP000547931"/>
    </source>
</evidence>
<dbReference type="CDD" id="cd06170">
    <property type="entry name" value="LuxR_C_like"/>
    <property type="match status" value="1"/>
</dbReference>
<evidence type="ECO:0000313" key="5">
    <source>
        <dbReference type="EMBL" id="NHB95063.1"/>
    </source>
</evidence>
<keyword evidence="6" id="KW-1185">Reference proteome</keyword>
<accession>A0A7X5QIN4</accession>
<evidence type="ECO:0000256" key="1">
    <source>
        <dbReference type="ARBA" id="ARBA00023015"/>
    </source>
</evidence>
<evidence type="ECO:0000259" key="4">
    <source>
        <dbReference type="PROSITE" id="PS50043"/>
    </source>
</evidence>